<reference evidence="1 2" key="1">
    <citation type="submission" date="2020-02" db="EMBL/GenBank/DDBJ databases">
        <title>Whole-genome analyses of novel actinobacteria.</title>
        <authorList>
            <person name="Sahin N."/>
            <person name="Tatar D."/>
        </authorList>
    </citation>
    <scope>NUCLEOTIDE SEQUENCE [LARGE SCALE GENOMIC DNA]</scope>
    <source>
        <strain evidence="1 2">SB3404</strain>
    </source>
</reference>
<organism evidence="1 2">
    <name type="scientific">Streptomyces boncukensis</name>
    <dbReference type="NCBI Taxonomy" id="2711219"/>
    <lineage>
        <taxon>Bacteria</taxon>
        <taxon>Bacillati</taxon>
        <taxon>Actinomycetota</taxon>
        <taxon>Actinomycetes</taxon>
        <taxon>Kitasatosporales</taxon>
        <taxon>Streptomycetaceae</taxon>
        <taxon>Streptomyces</taxon>
    </lineage>
</organism>
<name>A0A6G4WP75_9ACTN</name>
<gene>
    <name evidence="1" type="ORF">G5C65_01220</name>
</gene>
<dbReference type="EMBL" id="JAAKZZ010000005">
    <property type="protein sequence ID" value="NGO67005.1"/>
    <property type="molecule type" value="Genomic_DNA"/>
</dbReference>
<evidence type="ECO:0000313" key="1">
    <source>
        <dbReference type="EMBL" id="NGO67005.1"/>
    </source>
</evidence>
<proteinExistence type="predicted"/>
<sequence>MTTTPHSYALAAVRARSFAAITRRWSSRSISRDALLMIAQALELAAWQFEDGTPSTASGGADGNAVPAEPLSCLYTADDIAEEGADVHFAAIFRDYVTAAVHRTEPEMPRPLLPLNPELIAQEDRIRTGLELLHSQLAAATDQGTTTALLEAVLALRAKHARLGSVVPLDNARPCFADLYYVAVPDSCWGPYLARRHSTWKVWEIPAFSRAVARQITDFHATLPGLTERFDWDGDDLYFSAWPDSSGEQWDREPVERTHDGHYLIGAGEWCWDEVSPEDC</sequence>
<dbReference type="AlphaFoldDB" id="A0A6G4WP75"/>
<keyword evidence="2" id="KW-1185">Reference proteome</keyword>
<evidence type="ECO:0000313" key="2">
    <source>
        <dbReference type="Proteomes" id="UP000477722"/>
    </source>
</evidence>
<comment type="caution">
    <text evidence="1">The sequence shown here is derived from an EMBL/GenBank/DDBJ whole genome shotgun (WGS) entry which is preliminary data.</text>
</comment>
<accession>A0A6G4WP75</accession>
<dbReference type="RefSeq" id="WP_165296670.1">
    <property type="nucleotide sequence ID" value="NZ_JAAKZZ010000005.1"/>
</dbReference>
<protein>
    <submittedName>
        <fullName evidence="1">Uncharacterized protein</fullName>
    </submittedName>
</protein>
<dbReference type="Proteomes" id="UP000477722">
    <property type="component" value="Unassembled WGS sequence"/>
</dbReference>